<dbReference type="OMA" id="PEMSIVM"/>
<dbReference type="Gramene" id="TRITD5Av1G250830.1">
    <property type="protein sequence ID" value="TRITD5Av1G250830.1"/>
    <property type="gene ID" value="TRITD5Av1G250830"/>
</dbReference>
<keyword evidence="3" id="KW-1185">Reference proteome</keyword>
<sequence length="298" mass="33305">MGPGGGGADLISALPEDLLLQELHVDTRIPFTYRIDIRAPALKRLAMSFSTSDKIIVLVSVLAPMLETVSWRCTYSTVSARFGLWGLSEVRLQTEENNGHGGQLPPHVNVLSLFVAADDSYEFPEEVSLTTEIEKHMVTHFSVLELRIETWGHVFGAFALHILEMDQISTAIQSLKVILLSSEDDEACPQNCPCEEPSNWRSQTISLTNLEKVEIKGFQGEGHEFDFLKLVFRCAPMLKTMSVRLSDEVTASNDDCCKKIHDVFKMYPFVECNVIVDLSPEMSIVMVLCFGNVFALEE</sequence>
<dbReference type="InterPro" id="IPR055312">
    <property type="entry name" value="FBL15-like"/>
</dbReference>
<feature type="domain" description="FBD" evidence="1">
    <location>
        <begin position="207"/>
        <end position="242"/>
    </location>
</feature>
<reference evidence="2 3" key="1">
    <citation type="submission" date="2017-09" db="EMBL/GenBank/DDBJ databases">
        <authorList>
            <consortium name="International Durum Wheat Genome Sequencing Consortium (IDWGSC)"/>
            <person name="Milanesi L."/>
        </authorList>
    </citation>
    <scope>NUCLEOTIDE SEQUENCE [LARGE SCALE GENOMIC DNA]</scope>
    <source>
        <strain evidence="3">cv. Svevo</strain>
    </source>
</reference>
<dbReference type="PANTHER" id="PTHR34709">
    <property type="entry name" value="OS10G0396666 PROTEIN"/>
    <property type="match status" value="1"/>
</dbReference>
<accession>A0A9R0WW69</accession>
<evidence type="ECO:0000313" key="3">
    <source>
        <dbReference type="Proteomes" id="UP000324705"/>
    </source>
</evidence>
<protein>
    <recommendedName>
        <fullName evidence="1">FBD domain-containing protein</fullName>
    </recommendedName>
</protein>
<name>A0A9R0WW69_TRITD</name>
<dbReference type="AlphaFoldDB" id="A0A9R0WW69"/>
<evidence type="ECO:0000259" key="1">
    <source>
        <dbReference type="Pfam" id="PF08387"/>
    </source>
</evidence>
<dbReference type="PANTHER" id="PTHR34709:SF39">
    <property type="entry name" value="F-BOX DOMAIN-CONTAINING PROTEIN"/>
    <property type="match status" value="1"/>
</dbReference>
<dbReference type="Proteomes" id="UP000324705">
    <property type="component" value="Chromosome 5A"/>
</dbReference>
<evidence type="ECO:0000313" key="2">
    <source>
        <dbReference type="EMBL" id="VAI25566.1"/>
    </source>
</evidence>
<organism evidence="2 3">
    <name type="scientific">Triticum turgidum subsp. durum</name>
    <name type="common">Durum wheat</name>
    <name type="synonym">Triticum durum</name>
    <dbReference type="NCBI Taxonomy" id="4567"/>
    <lineage>
        <taxon>Eukaryota</taxon>
        <taxon>Viridiplantae</taxon>
        <taxon>Streptophyta</taxon>
        <taxon>Embryophyta</taxon>
        <taxon>Tracheophyta</taxon>
        <taxon>Spermatophyta</taxon>
        <taxon>Magnoliopsida</taxon>
        <taxon>Liliopsida</taxon>
        <taxon>Poales</taxon>
        <taxon>Poaceae</taxon>
        <taxon>BOP clade</taxon>
        <taxon>Pooideae</taxon>
        <taxon>Triticodae</taxon>
        <taxon>Triticeae</taxon>
        <taxon>Triticinae</taxon>
        <taxon>Triticum</taxon>
    </lineage>
</organism>
<dbReference type="InterPro" id="IPR006566">
    <property type="entry name" value="FBD"/>
</dbReference>
<gene>
    <name evidence="2" type="ORF">TRITD_5Av1G250830</name>
</gene>
<proteinExistence type="predicted"/>
<dbReference type="Pfam" id="PF08387">
    <property type="entry name" value="FBD"/>
    <property type="match status" value="1"/>
</dbReference>
<dbReference type="EMBL" id="LT934119">
    <property type="protein sequence ID" value="VAI25566.1"/>
    <property type="molecule type" value="Genomic_DNA"/>
</dbReference>